<keyword evidence="5" id="KW-1185">Reference proteome</keyword>
<organism evidence="4 5">
    <name type="scientific">Nannocystis exedens</name>
    <dbReference type="NCBI Taxonomy" id="54"/>
    <lineage>
        <taxon>Bacteria</taxon>
        <taxon>Pseudomonadati</taxon>
        <taxon>Myxococcota</taxon>
        <taxon>Polyangia</taxon>
        <taxon>Nannocystales</taxon>
        <taxon>Nannocystaceae</taxon>
        <taxon>Nannocystis</taxon>
    </lineage>
</organism>
<gene>
    <name evidence="4" type="ORF">SAMN02745121_08884</name>
</gene>
<dbReference type="SUPFAM" id="SSF52172">
    <property type="entry name" value="CheY-like"/>
    <property type="match status" value="1"/>
</dbReference>
<protein>
    <recommendedName>
        <fullName evidence="3">Response regulatory domain-containing protein</fullName>
    </recommendedName>
</protein>
<dbReference type="Gene3D" id="3.40.50.2300">
    <property type="match status" value="1"/>
</dbReference>
<evidence type="ECO:0000313" key="5">
    <source>
        <dbReference type="Proteomes" id="UP000199400"/>
    </source>
</evidence>
<accession>A0A1I2IPX0</accession>
<name>A0A1I2IPX0_9BACT</name>
<dbReference type="Proteomes" id="UP000199400">
    <property type="component" value="Unassembled WGS sequence"/>
</dbReference>
<dbReference type="InterPro" id="IPR001789">
    <property type="entry name" value="Sig_transdc_resp-reg_receiver"/>
</dbReference>
<proteinExistence type="predicted"/>
<feature type="domain" description="Response regulatory" evidence="3">
    <location>
        <begin position="1"/>
        <end position="62"/>
    </location>
</feature>
<evidence type="ECO:0000256" key="1">
    <source>
        <dbReference type="PROSITE-ProRule" id="PRU00169"/>
    </source>
</evidence>
<comment type="caution">
    <text evidence="1">Lacks conserved residue(s) required for the propagation of feature annotation.</text>
</comment>
<dbReference type="InterPro" id="IPR011006">
    <property type="entry name" value="CheY-like_superfamily"/>
</dbReference>
<dbReference type="PROSITE" id="PS50110">
    <property type="entry name" value="RESPONSE_REGULATORY"/>
    <property type="match status" value="1"/>
</dbReference>
<feature type="compositionally biased region" description="Low complexity" evidence="2">
    <location>
        <begin position="80"/>
        <end position="92"/>
    </location>
</feature>
<evidence type="ECO:0000313" key="4">
    <source>
        <dbReference type="EMBL" id="SFF44314.1"/>
    </source>
</evidence>
<sequence>MDGDAVARALRADEELRRSTLVAPTGYAQPDDATMARSAGFDAHLAKPVSMEALEQVLAGVPRTTAASRCMNQGPCLGNASRGLASRRSSRA</sequence>
<evidence type="ECO:0000259" key="3">
    <source>
        <dbReference type="PROSITE" id="PS50110"/>
    </source>
</evidence>
<dbReference type="GO" id="GO:0000160">
    <property type="term" value="P:phosphorelay signal transduction system"/>
    <property type="evidence" value="ECO:0007669"/>
    <property type="project" value="InterPro"/>
</dbReference>
<evidence type="ECO:0000256" key="2">
    <source>
        <dbReference type="SAM" id="MobiDB-lite"/>
    </source>
</evidence>
<dbReference type="STRING" id="54.SAMN02745121_08884"/>
<dbReference type="AlphaFoldDB" id="A0A1I2IPX0"/>
<reference evidence="5" key="1">
    <citation type="submission" date="2016-10" db="EMBL/GenBank/DDBJ databases">
        <authorList>
            <person name="Varghese N."/>
            <person name="Submissions S."/>
        </authorList>
    </citation>
    <scope>NUCLEOTIDE SEQUENCE [LARGE SCALE GENOMIC DNA]</scope>
    <source>
        <strain evidence="5">ATCC 25963</strain>
    </source>
</reference>
<dbReference type="EMBL" id="FOMX01000076">
    <property type="protein sequence ID" value="SFF44314.1"/>
    <property type="molecule type" value="Genomic_DNA"/>
</dbReference>
<feature type="region of interest" description="Disordered" evidence="2">
    <location>
        <begin position="68"/>
        <end position="92"/>
    </location>
</feature>